<dbReference type="RefSeq" id="WP_066184428.1">
    <property type="nucleotide sequence ID" value="NZ_LQZT01000050.1"/>
</dbReference>
<accession>A0A1C1YPY1</accession>
<proteinExistence type="inferred from homology"/>
<keyword evidence="1" id="KW-0375">Hydrogen ion transport</keyword>
<dbReference type="GO" id="GO:0045259">
    <property type="term" value="C:proton-transporting ATP synthase complex"/>
    <property type="evidence" value="ECO:0007669"/>
    <property type="project" value="UniProtKB-UniRule"/>
</dbReference>
<evidence type="ECO:0000256" key="2">
    <source>
        <dbReference type="SAM" id="MobiDB-lite"/>
    </source>
</evidence>
<keyword evidence="5" id="KW-1185">Reference proteome</keyword>
<dbReference type="Pfam" id="PF09527">
    <property type="entry name" value="ATPase_gene1"/>
    <property type="match status" value="1"/>
</dbReference>
<dbReference type="Proteomes" id="UP000094795">
    <property type="component" value="Unassembled WGS sequence"/>
</dbReference>
<comment type="function">
    <text evidence="1">A possible function for this protein is to guide the assembly of the membrane sector of the ATPase enzyme complex.</text>
</comment>
<name>A0A1C1YPY1_9HYPH</name>
<keyword evidence="1" id="KW-0813">Transport</keyword>
<dbReference type="GO" id="GO:1902600">
    <property type="term" value="P:proton transmembrane transport"/>
    <property type="evidence" value="ECO:0007669"/>
    <property type="project" value="UniProtKB-KW"/>
</dbReference>
<dbReference type="OrthoDB" id="15401at2"/>
<evidence type="ECO:0000313" key="4">
    <source>
        <dbReference type="EMBL" id="OCW55565.1"/>
    </source>
</evidence>
<keyword evidence="1 3" id="KW-0472">Membrane</keyword>
<feature type="transmembrane region" description="Helical" evidence="3">
    <location>
        <begin position="88"/>
        <end position="109"/>
    </location>
</feature>
<comment type="similarity">
    <text evidence="1">Belongs to the bacterial AtpI family.</text>
</comment>
<dbReference type="InterPro" id="IPR016989">
    <property type="entry name" value="Atp1_alphaprobac"/>
</dbReference>
<dbReference type="STRING" id="1480615.AWJ14_06140"/>
<evidence type="ECO:0000256" key="3">
    <source>
        <dbReference type="SAM" id="Phobius"/>
    </source>
</evidence>
<dbReference type="InterPro" id="IPR032820">
    <property type="entry name" value="ATPase_put"/>
</dbReference>
<feature type="region of interest" description="Disordered" evidence="2">
    <location>
        <begin position="1"/>
        <end position="29"/>
    </location>
</feature>
<keyword evidence="3" id="KW-0812">Transmembrane</keyword>
<sequence>MDEKRRPGGPDQEGAGGETENGRADSLEARRQRLDAELLARRTAETGRGSQKDDRQGYALAVKLSSEFIAGVIVGAVLGYGIDRLAGTTPWGLIVFLILGFCAGVLNILRSTGAVAQPGAARAKPDSGRGDDDGN</sequence>
<keyword evidence="1" id="KW-0406">Ion transport</keyword>
<protein>
    <recommendedName>
        <fullName evidence="1">ATP synthase protein I</fullName>
    </recommendedName>
</protein>
<dbReference type="EMBL" id="LQZT01000050">
    <property type="protein sequence ID" value="OCW55565.1"/>
    <property type="molecule type" value="Genomic_DNA"/>
</dbReference>
<evidence type="ECO:0000313" key="5">
    <source>
        <dbReference type="Proteomes" id="UP000094795"/>
    </source>
</evidence>
<comment type="caution">
    <text evidence="4">The sequence shown here is derived from an EMBL/GenBank/DDBJ whole genome shotgun (WGS) entry which is preliminary data.</text>
</comment>
<keyword evidence="3" id="KW-1133">Transmembrane helix</keyword>
<feature type="compositionally biased region" description="Basic and acidic residues" evidence="2">
    <location>
        <begin position="20"/>
        <end position="29"/>
    </location>
</feature>
<dbReference type="AlphaFoldDB" id="A0A1C1YPY1"/>
<dbReference type="PIRSF" id="PIRSF032126">
    <property type="entry name" value="F0F1_ATP_synthase_subunit_I"/>
    <property type="match status" value="1"/>
</dbReference>
<evidence type="ECO:0000256" key="1">
    <source>
        <dbReference type="PIRNR" id="PIRNR032126"/>
    </source>
</evidence>
<gene>
    <name evidence="4" type="ORF">AWJ14_06140</name>
</gene>
<feature type="transmembrane region" description="Helical" evidence="3">
    <location>
        <begin position="58"/>
        <end position="82"/>
    </location>
</feature>
<organism evidence="4 5">
    <name type="scientific">Hoeflea olei</name>
    <dbReference type="NCBI Taxonomy" id="1480615"/>
    <lineage>
        <taxon>Bacteria</taxon>
        <taxon>Pseudomonadati</taxon>
        <taxon>Pseudomonadota</taxon>
        <taxon>Alphaproteobacteria</taxon>
        <taxon>Hyphomicrobiales</taxon>
        <taxon>Rhizobiaceae</taxon>
        <taxon>Hoeflea</taxon>
    </lineage>
</organism>
<reference evidence="4 5" key="1">
    <citation type="submission" date="2015-12" db="EMBL/GenBank/DDBJ databases">
        <authorList>
            <person name="Shamseldin A."/>
            <person name="Moawad H."/>
            <person name="Abd El-Rahim W.M."/>
            <person name="Sadowsky M.J."/>
        </authorList>
    </citation>
    <scope>NUCLEOTIDE SEQUENCE [LARGE SCALE GENOMIC DNA]</scope>
    <source>
        <strain evidence="4 5">JC234</strain>
    </source>
</reference>